<keyword evidence="5" id="KW-0539">Nucleus</keyword>
<dbReference type="PANTHER" id="PTHR34269">
    <property type="entry name" value="TRANSCRIPTION FACTOR B3-DOMAIN FAMILY-RELATED"/>
    <property type="match status" value="1"/>
</dbReference>
<evidence type="ECO:0000313" key="6">
    <source>
        <dbReference type="EMBL" id="KAL1212763.1"/>
    </source>
</evidence>
<dbReference type="EMBL" id="JBANAX010000362">
    <property type="protein sequence ID" value="KAL1212763.1"/>
    <property type="molecule type" value="Genomic_DNA"/>
</dbReference>
<evidence type="ECO:0000256" key="5">
    <source>
        <dbReference type="ARBA" id="ARBA00023242"/>
    </source>
</evidence>
<dbReference type="AlphaFoldDB" id="A0ABD1B1A4"/>
<evidence type="ECO:0000256" key="1">
    <source>
        <dbReference type="ARBA" id="ARBA00004123"/>
    </source>
</evidence>
<keyword evidence="3" id="KW-0238">DNA-binding</keyword>
<dbReference type="CDD" id="cd10017">
    <property type="entry name" value="B3_DNA"/>
    <property type="match status" value="1"/>
</dbReference>
<dbReference type="PANTHER" id="PTHR34269:SF5">
    <property type="entry name" value="GENOME ASSEMBLY, CHROMOSOME: A02"/>
    <property type="match status" value="1"/>
</dbReference>
<evidence type="ECO:0000256" key="2">
    <source>
        <dbReference type="ARBA" id="ARBA00023015"/>
    </source>
</evidence>
<dbReference type="GO" id="GO:0005634">
    <property type="term" value="C:nucleus"/>
    <property type="evidence" value="ECO:0007669"/>
    <property type="project" value="UniProtKB-SubCell"/>
</dbReference>
<evidence type="ECO:0000256" key="3">
    <source>
        <dbReference type="ARBA" id="ARBA00023125"/>
    </source>
</evidence>
<dbReference type="InterPro" id="IPR003340">
    <property type="entry name" value="B3_DNA-bd"/>
</dbReference>
<evidence type="ECO:0000256" key="4">
    <source>
        <dbReference type="ARBA" id="ARBA00023163"/>
    </source>
</evidence>
<sequence>MPKTNFYTFLQTKHQEENTDPTDPNYPLFPQEVEIRPITPFPWKILKTLTIDDLGDGGRFHLPHEQINNVLAILSKDDLRRANFVIRDVHAKVKDLDTNTLHDVIFYKYPHEDNFSMRGSWIDGFVKRRRLIVGMVVGMYWSVVDKMFHFSVLQ</sequence>
<dbReference type="Gene3D" id="2.40.330.10">
    <property type="entry name" value="DNA-binding pseudobarrel domain"/>
    <property type="match status" value="1"/>
</dbReference>
<name>A0ABD1B1A4_CARAN</name>
<accession>A0ABD1B1A4</accession>
<proteinExistence type="predicted"/>
<keyword evidence="4" id="KW-0804">Transcription</keyword>
<dbReference type="SUPFAM" id="SSF101936">
    <property type="entry name" value="DNA-binding pseudobarrel domain"/>
    <property type="match status" value="1"/>
</dbReference>
<dbReference type="Proteomes" id="UP001558713">
    <property type="component" value="Unassembled WGS sequence"/>
</dbReference>
<comment type="caution">
    <text evidence="6">The sequence shown here is derived from an EMBL/GenBank/DDBJ whole genome shotgun (WGS) entry which is preliminary data.</text>
</comment>
<dbReference type="GO" id="GO:0003677">
    <property type="term" value="F:DNA binding"/>
    <property type="evidence" value="ECO:0007669"/>
    <property type="project" value="UniProtKB-KW"/>
</dbReference>
<organism evidence="6 7">
    <name type="scientific">Cardamine amara subsp. amara</name>
    <dbReference type="NCBI Taxonomy" id="228776"/>
    <lineage>
        <taxon>Eukaryota</taxon>
        <taxon>Viridiplantae</taxon>
        <taxon>Streptophyta</taxon>
        <taxon>Embryophyta</taxon>
        <taxon>Tracheophyta</taxon>
        <taxon>Spermatophyta</taxon>
        <taxon>Magnoliopsida</taxon>
        <taxon>eudicotyledons</taxon>
        <taxon>Gunneridae</taxon>
        <taxon>Pentapetalae</taxon>
        <taxon>rosids</taxon>
        <taxon>malvids</taxon>
        <taxon>Brassicales</taxon>
        <taxon>Brassicaceae</taxon>
        <taxon>Cardamineae</taxon>
        <taxon>Cardamine</taxon>
    </lineage>
</organism>
<protein>
    <submittedName>
        <fullName evidence="6">B3 domain-containing protein</fullName>
    </submittedName>
</protein>
<evidence type="ECO:0000313" key="7">
    <source>
        <dbReference type="Proteomes" id="UP001558713"/>
    </source>
</evidence>
<gene>
    <name evidence="6" type="ORF">V5N11_021317</name>
</gene>
<keyword evidence="7" id="KW-1185">Reference proteome</keyword>
<comment type="subcellular location">
    <subcellularLocation>
        <location evidence="1">Nucleus</location>
    </subcellularLocation>
</comment>
<dbReference type="InterPro" id="IPR015300">
    <property type="entry name" value="DNA-bd_pseudobarrel_sf"/>
</dbReference>
<dbReference type="InterPro" id="IPR051442">
    <property type="entry name" value="B3_domain"/>
</dbReference>
<keyword evidence="2" id="KW-0805">Transcription regulation</keyword>
<reference evidence="6 7" key="1">
    <citation type="submission" date="2024-04" db="EMBL/GenBank/DDBJ databases">
        <title>Genome assembly C_amara_ONT_v2.</title>
        <authorList>
            <person name="Yant L."/>
            <person name="Moore C."/>
            <person name="Slenker M."/>
        </authorList>
    </citation>
    <scope>NUCLEOTIDE SEQUENCE [LARGE SCALE GENOMIC DNA]</scope>
    <source>
        <tissue evidence="6">Leaf</tissue>
    </source>
</reference>